<dbReference type="Pfam" id="PF08276">
    <property type="entry name" value="PAN_2"/>
    <property type="match status" value="1"/>
</dbReference>
<dbReference type="PANTHER" id="PTHR32444:SF247">
    <property type="entry name" value="OS01G0958200 PROTEIN"/>
    <property type="match status" value="1"/>
</dbReference>
<dbReference type="InterPro" id="IPR024171">
    <property type="entry name" value="SRK-like_kinase"/>
</dbReference>
<evidence type="ECO:0000313" key="18">
    <source>
        <dbReference type="EMBL" id="KAE8681053.1"/>
    </source>
</evidence>
<dbReference type="GO" id="GO:0048544">
    <property type="term" value="P:recognition of pollen"/>
    <property type="evidence" value="ECO:0007669"/>
    <property type="project" value="InterPro"/>
</dbReference>
<dbReference type="Gene3D" id="2.90.10.10">
    <property type="entry name" value="Bulb-type lectin domain"/>
    <property type="match status" value="1"/>
</dbReference>
<evidence type="ECO:0000259" key="15">
    <source>
        <dbReference type="PROSITE" id="PS50011"/>
    </source>
</evidence>
<dbReference type="PIRSF" id="PIRSF000641">
    <property type="entry name" value="SRK"/>
    <property type="match status" value="1"/>
</dbReference>
<dbReference type="SMART" id="SM00108">
    <property type="entry name" value="B_lectin"/>
    <property type="match status" value="1"/>
</dbReference>
<dbReference type="Gene3D" id="1.10.510.10">
    <property type="entry name" value="Transferase(Phosphotransferase) domain 1"/>
    <property type="match status" value="1"/>
</dbReference>
<dbReference type="Gene3D" id="3.30.200.20">
    <property type="entry name" value="Phosphorylase Kinase, domain 1"/>
    <property type="match status" value="1"/>
</dbReference>
<feature type="transmembrane region" description="Helical" evidence="13">
    <location>
        <begin position="446"/>
        <end position="468"/>
    </location>
</feature>
<dbReference type="InterPro" id="IPR011009">
    <property type="entry name" value="Kinase-like_dom_sf"/>
</dbReference>
<name>A0A6A2YP07_HIBSY</name>
<evidence type="ECO:0000256" key="8">
    <source>
        <dbReference type="ARBA" id="ARBA00023180"/>
    </source>
</evidence>
<gene>
    <name evidence="18" type="ORF">F3Y22_tig00111342pilonHSYRG00057</name>
</gene>
<evidence type="ECO:0000256" key="11">
    <source>
        <dbReference type="PIRNR" id="PIRNR000641"/>
    </source>
</evidence>
<evidence type="ECO:0000256" key="6">
    <source>
        <dbReference type="ARBA" id="ARBA00022840"/>
    </source>
</evidence>
<feature type="domain" description="Protein kinase" evidence="15">
    <location>
        <begin position="513"/>
        <end position="757"/>
    </location>
</feature>
<evidence type="ECO:0000256" key="1">
    <source>
        <dbReference type="ARBA" id="ARBA00022527"/>
    </source>
</evidence>
<keyword evidence="4 11" id="KW-0547">Nucleotide-binding</keyword>
<dbReference type="EMBL" id="VEPZ02001315">
    <property type="protein sequence ID" value="KAE8681053.1"/>
    <property type="molecule type" value="Genomic_DNA"/>
</dbReference>
<keyword evidence="13" id="KW-1133">Transmembrane helix</keyword>
<protein>
    <recommendedName>
        <fullName evidence="11">Receptor-like serine/threonine-protein kinase</fullName>
        <ecNumber evidence="11">2.7.11.1</ecNumber>
    </recommendedName>
</protein>
<dbReference type="InterPro" id="IPR003609">
    <property type="entry name" value="Pan_app"/>
</dbReference>
<keyword evidence="1 11" id="KW-0723">Serine/threonine-protein kinase</keyword>
<evidence type="ECO:0000256" key="14">
    <source>
        <dbReference type="SAM" id="SignalP"/>
    </source>
</evidence>
<keyword evidence="2 11" id="KW-0808">Transferase</keyword>
<keyword evidence="13" id="KW-0812">Transmembrane</keyword>
<dbReference type="Pfam" id="PF01453">
    <property type="entry name" value="B_lectin"/>
    <property type="match status" value="1"/>
</dbReference>
<dbReference type="CDD" id="cd01098">
    <property type="entry name" value="PAN_AP_plant"/>
    <property type="match status" value="1"/>
</dbReference>
<dbReference type="AlphaFoldDB" id="A0A6A2YP07"/>
<dbReference type="GO" id="GO:0004674">
    <property type="term" value="F:protein serine/threonine kinase activity"/>
    <property type="evidence" value="ECO:0007669"/>
    <property type="project" value="UniProtKB-KW"/>
</dbReference>
<organism evidence="18 19">
    <name type="scientific">Hibiscus syriacus</name>
    <name type="common">Rose of Sharon</name>
    <dbReference type="NCBI Taxonomy" id="106335"/>
    <lineage>
        <taxon>Eukaryota</taxon>
        <taxon>Viridiplantae</taxon>
        <taxon>Streptophyta</taxon>
        <taxon>Embryophyta</taxon>
        <taxon>Tracheophyta</taxon>
        <taxon>Spermatophyta</taxon>
        <taxon>Magnoliopsida</taxon>
        <taxon>eudicotyledons</taxon>
        <taxon>Gunneridae</taxon>
        <taxon>Pentapetalae</taxon>
        <taxon>rosids</taxon>
        <taxon>malvids</taxon>
        <taxon>Malvales</taxon>
        <taxon>Malvaceae</taxon>
        <taxon>Malvoideae</taxon>
        <taxon>Hibiscus</taxon>
    </lineage>
</organism>
<keyword evidence="7" id="KW-1015">Disulfide bond</keyword>
<evidence type="ECO:0000256" key="3">
    <source>
        <dbReference type="ARBA" id="ARBA00022729"/>
    </source>
</evidence>
<dbReference type="PROSITE" id="PS00107">
    <property type="entry name" value="PROTEIN_KINASE_ATP"/>
    <property type="match status" value="1"/>
</dbReference>
<dbReference type="InterPro" id="IPR001245">
    <property type="entry name" value="Ser-Thr/Tyr_kinase_cat_dom"/>
</dbReference>
<keyword evidence="6 11" id="KW-0067">ATP-binding</keyword>
<dbReference type="InterPro" id="IPR000858">
    <property type="entry name" value="S_locus_glycoprot_dom"/>
</dbReference>
<dbReference type="FunFam" id="2.90.10.10:FF:000004">
    <property type="entry name" value="G-type lectin S-receptor-like serine/threonine-protein kinase"/>
    <property type="match status" value="1"/>
</dbReference>
<evidence type="ECO:0000256" key="10">
    <source>
        <dbReference type="ARBA" id="ARBA00048679"/>
    </source>
</evidence>
<dbReference type="PROSITE" id="PS50011">
    <property type="entry name" value="PROTEIN_KINASE_DOM"/>
    <property type="match status" value="1"/>
</dbReference>
<evidence type="ECO:0000256" key="5">
    <source>
        <dbReference type="ARBA" id="ARBA00022777"/>
    </source>
</evidence>
<dbReference type="GO" id="GO:0005524">
    <property type="term" value="F:ATP binding"/>
    <property type="evidence" value="ECO:0007669"/>
    <property type="project" value="UniProtKB-UniRule"/>
</dbReference>
<comment type="similarity">
    <text evidence="11">Belongs to the protein kinase superfamily. Ser/Thr protein kinase family.</text>
</comment>
<feature type="domain" description="Bulb-type lectin" evidence="16">
    <location>
        <begin position="24"/>
        <end position="148"/>
    </location>
</feature>
<dbReference type="SUPFAM" id="SSF51110">
    <property type="entry name" value="alpha-D-mannose-specific plant lectins"/>
    <property type="match status" value="1"/>
</dbReference>
<dbReference type="PROSITE" id="PS50948">
    <property type="entry name" value="PAN"/>
    <property type="match status" value="1"/>
</dbReference>
<dbReference type="Pfam" id="PF07714">
    <property type="entry name" value="PK_Tyr_Ser-Thr"/>
    <property type="match status" value="2"/>
</dbReference>
<feature type="signal peptide" evidence="14">
    <location>
        <begin position="1"/>
        <end position="21"/>
    </location>
</feature>
<dbReference type="SUPFAM" id="SSF56112">
    <property type="entry name" value="Protein kinase-like (PK-like)"/>
    <property type="match status" value="1"/>
</dbReference>
<dbReference type="InterPro" id="IPR000719">
    <property type="entry name" value="Prot_kinase_dom"/>
</dbReference>
<keyword evidence="8" id="KW-0325">Glycoprotein</keyword>
<dbReference type="PROSITE" id="PS50927">
    <property type="entry name" value="BULB_LECTIN"/>
    <property type="match status" value="1"/>
</dbReference>
<evidence type="ECO:0000256" key="9">
    <source>
        <dbReference type="ARBA" id="ARBA00047899"/>
    </source>
</evidence>
<dbReference type="Proteomes" id="UP000436088">
    <property type="component" value="Unassembled WGS sequence"/>
</dbReference>
<dbReference type="InterPro" id="IPR036426">
    <property type="entry name" value="Bulb-type_lectin_dom_sf"/>
</dbReference>
<dbReference type="FunFam" id="3.30.200.20:FF:000195">
    <property type="entry name" value="G-type lectin S-receptor-like serine/threonine-protein kinase"/>
    <property type="match status" value="1"/>
</dbReference>
<dbReference type="SMART" id="SM00473">
    <property type="entry name" value="PAN_AP"/>
    <property type="match status" value="1"/>
</dbReference>
<sequence length="757" mass="83640">MASFILLLLFTLMWRPHVTLSITVESFNATGSIRDGDTLVSADRIFELGFFSPGSSTKRYLGIWYMNSNATVPWVANRETPLNDSSGVLHVTNQGILILVDGKSNSVWSSNALVLPLRPVSSPVVQLLDSGNLVVTDGTGNTSSENFIWQSFDYPSDTFIAGMKLGKDFGTGLERYLSSWKNPDDPSLGMYTYQFELSGYPEISVRDSSTILFRSGPYNGVRLSGLLETKENPIYPYDFVFNGQELSLTFNPRNSSTLLRGVLTGDNGSIVPFTWNDPNRGWIPNLSFFVENCDRYALCGANGICDNKKSPACSCLTGFSPNDPREWDAAPGSGGCGRNTPLNCSGDGYVRVSDVKVPETKHSWFNVSMNLQECKDLCSSNCWCTSYTSLDITNGGSGCLLWFTDLIDTRYMTNSGQDVYVKVAASELAPQDRTSHAAKANNRTRIIATVSALSAGVVIAVIIVVLFMRRKKKLKGLPTHHHSDNVSDFQSSKEDLDLPLFDLRAIIAATDDFSFKNMLGEGGFGCVYKGVLKDGQEIAVKRLSSSSKQGNTEFTNEVKHIAKVQHRNLVKLLGCCIEADEKMLIYEYLPNKSLDFFIFDYEMNPKISDFGLARSFGEKETTANTKKVGFSFSGYMSPEYAIDGLYSIKSDVFAFGAWRLFYDGNSMELVADTIKMTCNPSEVLRSVQVSLLCVQRSLEDRPTMSNVVLMLNSEVPLDQPKQPGFFNERDLVNDTSSSDVQRPACSNDFAITAVEAR</sequence>
<accession>A0A6A2YP07</accession>
<keyword evidence="5 11" id="KW-0418">Kinase</keyword>
<dbReference type="Gene3D" id="3.50.4.10">
    <property type="entry name" value="Hepatocyte Growth Factor"/>
    <property type="match status" value="1"/>
</dbReference>
<evidence type="ECO:0000256" key="13">
    <source>
        <dbReference type="SAM" id="Phobius"/>
    </source>
</evidence>
<keyword evidence="3 14" id="KW-0732">Signal</keyword>
<comment type="catalytic activity">
    <reaction evidence="10 11">
        <text>L-seryl-[protein] + ATP = O-phospho-L-seryl-[protein] + ADP + H(+)</text>
        <dbReference type="Rhea" id="RHEA:17989"/>
        <dbReference type="Rhea" id="RHEA-COMP:9863"/>
        <dbReference type="Rhea" id="RHEA-COMP:11604"/>
        <dbReference type="ChEBI" id="CHEBI:15378"/>
        <dbReference type="ChEBI" id="CHEBI:29999"/>
        <dbReference type="ChEBI" id="CHEBI:30616"/>
        <dbReference type="ChEBI" id="CHEBI:83421"/>
        <dbReference type="ChEBI" id="CHEBI:456216"/>
        <dbReference type="EC" id="2.7.11.1"/>
    </reaction>
</comment>
<dbReference type="InterPro" id="IPR001480">
    <property type="entry name" value="Bulb-type_lectin_dom"/>
</dbReference>
<comment type="catalytic activity">
    <reaction evidence="9 11">
        <text>L-threonyl-[protein] + ATP = O-phospho-L-threonyl-[protein] + ADP + H(+)</text>
        <dbReference type="Rhea" id="RHEA:46608"/>
        <dbReference type="Rhea" id="RHEA-COMP:11060"/>
        <dbReference type="Rhea" id="RHEA-COMP:11605"/>
        <dbReference type="ChEBI" id="CHEBI:15378"/>
        <dbReference type="ChEBI" id="CHEBI:30013"/>
        <dbReference type="ChEBI" id="CHEBI:30616"/>
        <dbReference type="ChEBI" id="CHEBI:61977"/>
        <dbReference type="ChEBI" id="CHEBI:456216"/>
        <dbReference type="EC" id="2.7.11.1"/>
    </reaction>
</comment>
<evidence type="ECO:0000259" key="17">
    <source>
        <dbReference type="PROSITE" id="PS50948"/>
    </source>
</evidence>
<reference evidence="18" key="1">
    <citation type="submission" date="2019-09" db="EMBL/GenBank/DDBJ databases">
        <title>Draft genome information of white flower Hibiscus syriacus.</title>
        <authorList>
            <person name="Kim Y.-M."/>
        </authorList>
    </citation>
    <scope>NUCLEOTIDE SEQUENCE [LARGE SCALE GENOMIC DNA]</scope>
    <source>
        <strain evidence="18">YM2019G1</strain>
    </source>
</reference>
<proteinExistence type="inferred from homology"/>
<evidence type="ECO:0000259" key="16">
    <source>
        <dbReference type="PROSITE" id="PS50927"/>
    </source>
</evidence>
<dbReference type="EC" id="2.7.11.1" evidence="11"/>
<evidence type="ECO:0000256" key="7">
    <source>
        <dbReference type="ARBA" id="ARBA00023157"/>
    </source>
</evidence>
<keyword evidence="19" id="KW-1185">Reference proteome</keyword>
<dbReference type="PANTHER" id="PTHR32444">
    <property type="entry name" value="BULB-TYPE LECTIN DOMAIN-CONTAINING PROTEIN"/>
    <property type="match status" value="1"/>
</dbReference>
<evidence type="ECO:0000313" key="19">
    <source>
        <dbReference type="Proteomes" id="UP000436088"/>
    </source>
</evidence>
<comment type="caution">
    <text evidence="18">The sequence shown here is derived from an EMBL/GenBank/DDBJ whole genome shotgun (WGS) entry which is preliminary data.</text>
</comment>
<evidence type="ECO:0000256" key="4">
    <source>
        <dbReference type="ARBA" id="ARBA00022741"/>
    </source>
</evidence>
<keyword evidence="13" id="KW-0472">Membrane</keyword>
<dbReference type="Pfam" id="PF00954">
    <property type="entry name" value="S_locus_glycop"/>
    <property type="match status" value="1"/>
</dbReference>
<dbReference type="InterPro" id="IPR017441">
    <property type="entry name" value="Protein_kinase_ATP_BS"/>
</dbReference>
<evidence type="ECO:0000256" key="2">
    <source>
        <dbReference type="ARBA" id="ARBA00022679"/>
    </source>
</evidence>
<feature type="domain" description="Apple" evidence="17">
    <location>
        <begin position="344"/>
        <end position="424"/>
    </location>
</feature>
<feature type="chain" id="PRO_5025646896" description="Receptor-like serine/threonine-protein kinase" evidence="14">
    <location>
        <begin position="22"/>
        <end position="757"/>
    </location>
</feature>
<feature type="binding site" evidence="12">
    <location>
        <position position="541"/>
    </location>
    <ligand>
        <name>ATP</name>
        <dbReference type="ChEBI" id="CHEBI:30616"/>
    </ligand>
</feature>
<evidence type="ECO:0000256" key="12">
    <source>
        <dbReference type="PROSITE-ProRule" id="PRU10141"/>
    </source>
</evidence>
<dbReference type="CDD" id="cd00028">
    <property type="entry name" value="B_lectin"/>
    <property type="match status" value="1"/>
</dbReference>